<reference evidence="1 2" key="1">
    <citation type="submission" date="2018-08" db="EMBL/GenBank/DDBJ databases">
        <title>Bacillus clarus sp. nov. strain PS00077A.</title>
        <authorList>
            <person name="Mendez Acevedo M."/>
            <person name="Carroll L."/>
            <person name="Mukherjee M."/>
            <person name="Wiedmann M."/>
            <person name="Kovac J."/>
        </authorList>
    </citation>
    <scope>NUCLEOTIDE SEQUENCE [LARGE SCALE GENOMIC DNA]</scope>
    <source>
        <strain evidence="1 2">PS00077A</strain>
    </source>
</reference>
<evidence type="ECO:0000313" key="1">
    <source>
        <dbReference type="EMBL" id="RFT66859.1"/>
    </source>
</evidence>
<keyword evidence="2" id="KW-1185">Reference proteome</keyword>
<dbReference type="Proteomes" id="UP000264294">
    <property type="component" value="Unassembled WGS sequence"/>
</dbReference>
<proteinExistence type="predicted"/>
<accession>A0ABX9KW78</accession>
<gene>
    <name evidence="1" type="ORF">D0U04_11785</name>
</gene>
<protein>
    <submittedName>
        <fullName evidence="1">Uncharacterized protein</fullName>
    </submittedName>
</protein>
<comment type="caution">
    <text evidence="1">The sequence shown here is derived from an EMBL/GenBank/DDBJ whole genome shotgun (WGS) entry which is preliminary data.</text>
</comment>
<sequence>MEVARSECEGDGTSDVEALFASEEEVKPPNILAAGTGLYKKWRWLVQNKRKLETLTKRRFLPHRKGRNGRLF</sequence>
<organism evidence="1 2">
    <name type="scientific">Bacillus clarus</name>
    <dbReference type="NCBI Taxonomy" id="2338372"/>
    <lineage>
        <taxon>Bacteria</taxon>
        <taxon>Bacillati</taxon>
        <taxon>Bacillota</taxon>
        <taxon>Bacilli</taxon>
        <taxon>Bacillales</taxon>
        <taxon>Bacillaceae</taxon>
        <taxon>Bacillus</taxon>
        <taxon>Bacillus cereus group</taxon>
    </lineage>
</organism>
<evidence type="ECO:0000313" key="2">
    <source>
        <dbReference type="Proteomes" id="UP000264294"/>
    </source>
</evidence>
<dbReference type="EMBL" id="QVOD01000011">
    <property type="protein sequence ID" value="RFT66859.1"/>
    <property type="molecule type" value="Genomic_DNA"/>
</dbReference>
<dbReference type="NCBIfam" id="NF041643">
    <property type="entry name" value="EAxFAS_anti"/>
    <property type="match status" value="1"/>
</dbReference>
<name>A0ABX9KW78_9BACI</name>